<organism evidence="12 13">
    <name type="scientific">Clathrospora elynae</name>
    <dbReference type="NCBI Taxonomy" id="706981"/>
    <lineage>
        <taxon>Eukaryota</taxon>
        <taxon>Fungi</taxon>
        <taxon>Dikarya</taxon>
        <taxon>Ascomycota</taxon>
        <taxon>Pezizomycotina</taxon>
        <taxon>Dothideomycetes</taxon>
        <taxon>Pleosporomycetidae</taxon>
        <taxon>Pleosporales</taxon>
        <taxon>Diademaceae</taxon>
        <taxon>Clathrospora</taxon>
    </lineage>
</organism>
<dbReference type="PANTHER" id="PTHR15822">
    <property type="entry name" value="TRAF AND TNF RECEPTOR-ASSOCIATED PROTEIN"/>
    <property type="match status" value="1"/>
</dbReference>
<dbReference type="GO" id="GO:0006302">
    <property type="term" value="P:double-strand break repair"/>
    <property type="evidence" value="ECO:0007669"/>
    <property type="project" value="TreeGrafter"/>
</dbReference>
<dbReference type="GO" id="GO:0070260">
    <property type="term" value="F:5'-tyrosyl-DNA phosphodiesterase activity"/>
    <property type="evidence" value="ECO:0007669"/>
    <property type="project" value="TreeGrafter"/>
</dbReference>
<dbReference type="GO" id="GO:0003697">
    <property type="term" value="F:single-stranded DNA binding"/>
    <property type="evidence" value="ECO:0007669"/>
    <property type="project" value="TreeGrafter"/>
</dbReference>
<keyword evidence="8" id="KW-0460">Magnesium</keyword>
<accession>A0A6A5SD79</accession>
<reference evidence="12" key="1">
    <citation type="journal article" date="2020" name="Stud. Mycol.">
        <title>101 Dothideomycetes genomes: a test case for predicting lifestyles and emergence of pathogens.</title>
        <authorList>
            <person name="Haridas S."/>
            <person name="Albert R."/>
            <person name="Binder M."/>
            <person name="Bloem J."/>
            <person name="Labutti K."/>
            <person name="Salamov A."/>
            <person name="Andreopoulos B."/>
            <person name="Baker S."/>
            <person name="Barry K."/>
            <person name="Bills G."/>
            <person name="Bluhm B."/>
            <person name="Cannon C."/>
            <person name="Castanera R."/>
            <person name="Culley D."/>
            <person name="Daum C."/>
            <person name="Ezra D."/>
            <person name="Gonzalez J."/>
            <person name="Henrissat B."/>
            <person name="Kuo A."/>
            <person name="Liang C."/>
            <person name="Lipzen A."/>
            <person name="Lutzoni F."/>
            <person name="Magnuson J."/>
            <person name="Mondo S."/>
            <person name="Nolan M."/>
            <person name="Ohm R."/>
            <person name="Pangilinan J."/>
            <person name="Park H.-J."/>
            <person name="Ramirez L."/>
            <person name="Alfaro M."/>
            <person name="Sun H."/>
            <person name="Tritt A."/>
            <person name="Yoshinaga Y."/>
            <person name="Zwiers L.-H."/>
            <person name="Turgeon B."/>
            <person name="Goodwin S."/>
            <person name="Spatafora J."/>
            <person name="Crous P."/>
            <person name="Grigoriev I."/>
        </authorList>
    </citation>
    <scope>NUCLEOTIDE SEQUENCE</scope>
    <source>
        <strain evidence="12">CBS 161.51</strain>
    </source>
</reference>
<dbReference type="Gene3D" id="3.60.10.10">
    <property type="entry name" value="Endonuclease/exonuclease/phosphatase"/>
    <property type="match status" value="1"/>
</dbReference>
<dbReference type="EMBL" id="ML976276">
    <property type="protein sequence ID" value="KAF1935387.1"/>
    <property type="molecule type" value="Genomic_DNA"/>
</dbReference>
<dbReference type="Proteomes" id="UP000800038">
    <property type="component" value="Unassembled WGS sequence"/>
</dbReference>
<dbReference type="SUPFAM" id="SSF56219">
    <property type="entry name" value="DNase I-like"/>
    <property type="match status" value="1"/>
</dbReference>
<dbReference type="InterPro" id="IPR051547">
    <property type="entry name" value="TDP2-like"/>
</dbReference>
<dbReference type="GO" id="GO:0004518">
    <property type="term" value="F:nuclease activity"/>
    <property type="evidence" value="ECO:0007669"/>
    <property type="project" value="UniProtKB-KW"/>
</dbReference>
<keyword evidence="13" id="KW-1185">Reference proteome</keyword>
<evidence type="ECO:0000256" key="9">
    <source>
        <dbReference type="ARBA" id="ARBA00023204"/>
    </source>
</evidence>
<dbReference type="AlphaFoldDB" id="A0A6A5SD79"/>
<evidence type="ECO:0000256" key="8">
    <source>
        <dbReference type="ARBA" id="ARBA00022842"/>
    </source>
</evidence>
<protein>
    <recommendedName>
        <fullName evidence="11">Endonuclease/exonuclease/phosphatase domain-containing protein</fullName>
    </recommendedName>
</protein>
<comment type="cofactor">
    <cofactor evidence="1">
        <name>Mn(2+)</name>
        <dbReference type="ChEBI" id="CHEBI:29035"/>
    </cofactor>
</comment>
<dbReference type="GO" id="GO:0046872">
    <property type="term" value="F:metal ion binding"/>
    <property type="evidence" value="ECO:0007669"/>
    <property type="project" value="UniProtKB-KW"/>
</dbReference>
<comment type="cofactor">
    <cofactor evidence="2">
        <name>Mg(2+)</name>
        <dbReference type="ChEBI" id="CHEBI:18420"/>
    </cofactor>
</comment>
<name>A0A6A5SD79_9PLEO</name>
<evidence type="ECO:0000256" key="4">
    <source>
        <dbReference type="ARBA" id="ARBA00022722"/>
    </source>
</evidence>
<dbReference type="InterPro" id="IPR036691">
    <property type="entry name" value="Endo/exonu/phosph_ase_sf"/>
</dbReference>
<dbReference type="CDD" id="cd09080">
    <property type="entry name" value="TDP2"/>
    <property type="match status" value="1"/>
</dbReference>
<evidence type="ECO:0000256" key="1">
    <source>
        <dbReference type="ARBA" id="ARBA00001936"/>
    </source>
</evidence>
<dbReference type="GO" id="GO:0005737">
    <property type="term" value="C:cytoplasm"/>
    <property type="evidence" value="ECO:0007669"/>
    <property type="project" value="TreeGrafter"/>
</dbReference>
<evidence type="ECO:0000256" key="2">
    <source>
        <dbReference type="ARBA" id="ARBA00001946"/>
    </source>
</evidence>
<keyword evidence="5" id="KW-0479">Metal-binding</keyword>
<keyword evidence="6" id="KW-0227">DNA damage</keyword>
<gene>
    <name evidence="12" type="ORF">EJ02DRAFT_131435</name>
</gene>
<evidence type="ECO:0000256" key="3">
    <source>
        <dbReference type="ARBA" id="ARBA00004322"/>
    </source>
</evidence>
<evidence type="ECO:0000256" key="6">
    <source>
        <dbReference type="ARBA" id="ARBA00022763"/>
    </source>
</evidence>
<proteinExistence type="predicted"/>
<keyword evidence="9" id="KW-0234">DNA repair</keyword>
<dbReference type="InterPro" id="IPR005135">
    <property type="entry name" value="Endo/exonuclease/phosphatase"/>
</dbReference>
<evidence type="ECO:0000313" key="12">
    <source>
        <dbReference type="EMBL" id="KAF1935387.1"/>
    </source>
</evidence>
<feature type="domain" description="Endonuclease/exonuclease/phosphatase" evidence="11">
    <location>
        <begin position="16"/>
        <end position="275"/>
    </location>
</feature>
<sequence length="299" mass="34600">MLRTARNQPIKFIRLVSWNIDMQIPFAEERMSAALHYLNQLLSPTPPEVAVVVFLQEMTMSDVQQIRHSPWIKQRLKMTETDTRHWLSPYGTTTLVDRRLCISSVFRVPWISKFGRDGLFVDIALSHPQIPHVEGKVLRLCNTHLESLVADPPVRPVQLSAASTYLKKPEVACALIAGDLNAIQPFDRALHWENNLQDMYLELGGAEDSDEGYTWGYQSPELMRYRYGCCRMDKILYRGDLQPKKFERIGMGVKVAEEHMKKVTEMGQLEWVTDHYGVMGEFEITEDWMLLEENTQENN</sequence>
<evidence type="ECO:0000256" key="7">
    <source>
        <dbReference type="ARBA" id="ARBA00022801"/>
    </source>
</evidence>
<dbReference type="PANTHER" id="PTHR15822:SF4">
    <property type="entry name" value="TYROSYL-DNA PHOSPHODIESTERASE 2"/>
    <property type="match status" value="1"/>
</dbReference>
<keyword evidence="7" id="KW-0378">Hydrolase</keyword>
<evidence type="ECO:0000256" key="5">
    <source>
        <dbReference type="ARBA" id="ARBA00022723"/>
    </source>
</evidence>
<dbReference type="OrthoDB" id="9975959at2759"/>
<evidence type="ECO:0000259" key="11">
    <source>
        <dbReference type="Pfam" id="PF03372"/>
    </source>
</evidence>
<evidence type="ECO:0000256" key="10">
    <source>
        <dbReference type="ARBA" id="ARBA00023242"/>
    </source>
</evidence>
<dbReference type="Pfam" id="PF03372">
    <property type="entry name" value="Exo_endo_phos"/>
    <property type="match status" value="1"/>
</dbReference>
<evidence type="ECO:0000313" key="13">
    <source>
        <dbReference type="Proteomes" id="UP000800038"/>
    </source>
</evidence>
<keyword evidence="4" id="KW-0540">Nuclease</keyword>
<comment type="subcellular location">
    <subcellularLocation>
        <location evidence="3">Nucleus</location>
        <location evidence="3">PML body</location>
    </subcellularLocation>
</comment>
<keyword evidence="10" id="KW-0539">Nucleus</keyword>